<sequence length="150" mass="16384">MTMRAWIALFVCAWLAACANSPYGNFAEHSTPAINQQMASATARQLATLYPPASTRLQMGQEATDGYGIALVRSLRASGYSVREFNPQARAADKPANTTASPLLVNYIVDAPMDSNLYRITLLVGRESLSRAYAVQNDRLQAAGVWVRKE</sequence>
<protein>
    <submittedName>
        <fullName evidence="2">Conjugal transfer protein TrbH</fullName>
    </submittedName>
</protein>
<dbReference type="Pfam" id="PF07283">
    <property type="entry name" value="TrbH"/>
    <property type="match status" value="1"/>
</dbReference>
<gene>
    <name evidence="2" type="ORF">SAMN05216193_112125</name>
</gene>
<dbReference type="PROSITE" id="PS51257">
    <property type="entry name" value="PROKAR_LIPOPROTEIN"/>
    <property type="match status" value="1"/>
</dbReference>
<feature type="signal peptide" evidence="1">
    <location>
        <begin position="1"/>
        <end position="19"/>
    </location>
</feature>
<dbReference type="AlphaFoldDB" id="A0A1H0KC22"/>
<name>A0A1H0KC22_9PSED</name>
<keyword evidence="1" id="KW-0732">Signal</keyword>
<feature type="chain" id="PRO_5017212101" evidence="1">
    <location>
        <begin position="20"/>
        <end position="150"/>
    </location>
</feature>
<evidence type="ECO:0000313" key="3">
    <source>
        <dbReference type="Proteomes" id="UP000242957"/>
    </source>
</evidence>
<accession>A0A1H0KC22</accession>
<evidence type="ECO:0000313" key="2">
    <source>
        <dbReference type="EMBL" id="SDO53488.1"/>
    </source>
</evidence>
<keyword evidence="3" id="KW-1185">Reference proteome</keyword>
<dbReference type="STRING" id="198616.SAMN05216193_112125"/>
<dbReference type="EMBL" id="FNIJ01000012">
    <property type="protein sequence ID" value="SDO53488.1"/>
    <property type="molecule type" value="Genomic_DNA"/>
</dbReference>
<proteinExistence type="predicted"/>
<reference evidence="3" key="1">
    <citation type="submission" date="2016-10" db="EMBL/GenBank/DDBJ databases">
        <authorList>
            <person name="Varghese N."/>
            <person name="Submissions S."/>
        </authorList>
    </citation>
    <scope>NUCLEOTIDE SEQUENCE [LARGE SCALE GENOMIC DNA]</scope>
    <source>
        <strain evidence="3">JCM 21621</strain>
    </source>
</reference>
<dbReference type="Proteomes" id="UP000242957">
    <property type="component" value="Unassembled WGS sequence"/>
</dbReference>
<organism evidence="2 3">
    <name type="scientific">Pseudomonas jinjuensis</name>
    <dbReference type="NCBI Taxonomy" id="198616"/>
    <lineage>
        <taxon>Bacteria</taxon>
        <taxon>Pseudomonadati</taxon>
        <taxon>Pseudomonadota</taxon>
        <taxon>Gammaproteobacteria</taxon>
        <taxon>Pseudomonadales</taxon>
        <taxon>Pseudomonadaceae</taxon>
        <taxon>Pseudomonas</taxon>
    </lineage>
</organism>
<evidence type="ECO:0000256" key="1">
    <source>
        <dbReference type="SAM" id="SignalP"/>
    </source>
</evidence>
<dbReference type="InterPro" id="IPR010837">
    <property type="entry name" value="Conjugal_tfr_TrbH"/>
</dbReference>